<dbReference type="GO" id="GO:0000976">
    <property type="term" value="F:transcription cis-regulatory region binding"/>
    <property type="evidence" value="ECO:0007669"/>
    <property type="project" value="TreeGrafter"/>
</dbReference>
<dbReference type="CDD" id="cd01392">
    <property type="entry name" value="HTH_LacI"/>
    <property type="match status" value="1"/>
</dbReference>
<dbReference type="Proteomes" id="UP000076023">
    <property type="component" value="Unassembled WGS sequence"/>
</dbReference>
<keyword evidence="3" id="KW-0804">Transcription</keyword>
<dbReference type="GO" id="GO:0003700">
    <property type="term" value="F:DNA-binding transcription factor activity"/>
    <property type="evidence" value="ECO:0007669"/>
    <property type="project" value="TreeGrafter"/>
</dbReference>
<evidence type="ECO:0000256" key="3">
    <source>
        <dbReference type="ARBA" id="ARBA00023163"/>
    </source>
</evidence>
<dbReference type="STRING" id="690879.TSACC_168"/>
<evidence type="ECO:0000313" key="6">
    <source>
        <dbReference type="Proteomes" id="UP000076023"/>
    </source>
</evidence>
<evidence type="ECO:0000256" key="2">
    <source>
        <dbReference type="ARBA" id="ARBA00023125"/>
    </source>
</evidence>
<dbReference type="OrthoDB" id="185538at2"/>
<dbReference type="EMBL" id="BDCO01000001">
    <property type="protein sequence ID" value="GAT31520.1"/>
    <property type="molecule type" value="Genomic_DNA"/>
</dbReference>
<dbReference type="PROSITE" id="PS50932">
    <property type="entry name" value="HTH_LACI_2"/>
    <property type="match status" value="1"/>
</dbReference>
<dbReference type="RefSeq" id="WP_075077414.1">
    <property type="nucleotide sequence ID" value="NZ_BDCO01000001.1"/>
</dbReference>
<sequence>MKNPVHSTSELARRLGLSRWTVSRALNGHTGINPETAARVRDEAKKAGFSPSILGRGLRSGRTDLIGIVAPDLEEYFLTRKLSVLRLRIEEAGYHGIIQMTDSSPASERAALERFRAIRCNGVLTFASILGPRDIGLQRLKEAKIPCVQIDPLLKTSGIIAGTDRLEAQRLTLEHLFSLGHRQIGVFGIDSSTTYGRQRYDGITAACTAAGLSPEKTLRWFPRQHPKDDFTTGYALAHEFAKTRQRPTAIVTINDRMALGAIRGLQESDLDVPRDISVIGYDNADFSAYCNPSLTTIDPQGDTLMRGALDMILAPKSLGHFRVQPTLIVRQSTAAPSQVH</sequence>
<dbReference type="AlphaFoldDB" id="A0A146G1I7"/>
<proteinExistence type="predicted"/>
<evidence type="ECO:0000256" key="1">
    <source>
        <dbReference type="ARBA" id="ARBA00023015"/>
    </source>
</evidence>
<dbReference type="InterPro" id="IPR028082">
    <property type="entry name" value="Peripla_BP_I"/>
</dbReference>
<evidence type="ECO:0000313" key="5">
    <source>
        <dbReference type="EMBL" id="GAT31520.1"/>
    </source>
</evidence>
<dbReference type="InterPro" id="IPR046335">
    <property type="entry name" value="LacI/GalR-like_sensor"/>
</dbReference>
<gene>
    <name evidence="5" type="ORF">TSACC_168</name>
</gene>
<dbReference type="Gene3D" id="1.10.260.40">
    <property type="entry name" value="lambda repressor-like DNA-binding domains"/>
    <property type="match status" value="1"/>
</dbReference>
<dbReference type="InterPro" id="IPR000843">
    <property type="entry name" value="HTH_LacI"/>
</dbReference>
<dbReference type="Pfam" id="PF13377">
    <property type="entry name" value="Peripla_BP_3"/>
    <property type="match status" value="1"/>
</dbReference>
<dbReference type="InParanoid" id="A0A146G1I7"/>
<organism evidence="5 6">
    <name type="scientific">Terrimicrobium sacchariphilum</name>
    <dbReference type="NCBI Taxonomy" id="690879"/>
    <lineage>
        <taxon>Bacteria</taxon>
        <taxon>Pseudomonadati</taxon>
        <taxon>Verrucomicrobiota</taxon>
        <taxon>Terrimicrobiia</taxon>
        <taxon>Terrimicrobiales</taxon>
        <taxon>Terrimicrobiaceae</taxon>
        <taxon>Terrimicrobium</taxon>
    </lineage>
</organism>
<dbReference type="PANTHER" id="PTHR30146:SF109">
    <property type="entry name" value="HTH-TYPE TRANSCRIPTIONAL REGULATOR GALS"/>
    <property type="match status" value="1"/>
</dbReference>
<feature type="domain" description="HTH lacI-type" evidence="4">
    <location>
        <begin position="10"/>
        <end position="60"/>
    </location>
</feature>
<evidence type="ECO:0000259" key="4">
    <source>
        <dbReference type="PROSITE" id="PS50932"/>
    </source>
</evidence>
<protein>
    <submittedName>
        <fullName evidence="5">LacI family transcriptional regulator</fullName>
    </submittedName>
</protein>
<dbReference type="Gene3D" id="3.40.50.2300">
    <property type="match status" value="2"/>
</dbReference>
<dbReference type="InterPro" id="IPR010982">
    <property type="entry name" value="Lambda_DNA-bd_dom_sf"/>
</dbReference>
<keyword evidence="1" id="KW-0805">Transcription regulation</keyword>
<dbReference type="PANTHER" id="PTHR30146">
    <property type="entry name" value="LACI-RELATED TRANSCRIPTIONAL REPRESSOR"/>
    <property type="match status" value="1"/>
</dbReference>
<dbReference type="SUPFAM" id="SSF47413">
    <property type="entry name" value="lambda repressor-like DNA-binding domains"/>
    <property type="match status" value="1"/>
</dbReference>
<accession>A0A146G1I7</accession>
<comment type="caution">
    <text evidence="5">The sequence shown here is derived from an EMBL/GenBank/DDBJ whole genome shotgun (WGS) entry which is preliminary data.</text>
</comment>
<dbReference type="SMART" id="SM00354">
    <property type="entry name" value="HTH_LACI"/>
    <property type="match status" value="1"/>
</dbReference>
<dbReference type="CDD" id="cd06267">
    <property type="entry name" value="PBP1_LacI_sugar_binding-like"/>
    <property type="match status" value="1"/>
</dbReference>
<reference evidence="6" key="1">
    <citation type="journal article" date="2017" name="Genome Announc.">
        <title>Draft Genome Sequence of Terrimicrobium sacchariphilum NM-5T, a Facultative Anaerobic Soil Bacterium of the Class Spartobacteria.</title>
        <authorList>
            <person name="Qiu Y.L."/>
            <person name="Tourlousse D.M."/>
            <person name="Matsuura N."/>
            <person name="Ohashi A."/>
            <person name="Sekiguchi Y."/>
        </authorList>
    </citation>
    <scope>NUCLEOTIDE SEQUENCE [LARGE SCALE GENOMIC DNA]</scope>
    <source>
        <strain evidence="6">NM-5</strain>
    </source>
</reference>
<name>A0A146G1I7_TERSA</name>
<dbReference type="SUPFAM" id="SSF53822">
    <property type="entry name" value="Periplasmic binding protein-like I"/>
    <property type="match status" value="1"/>
</dbReference>
<keyword evidence="2" id="KW-0238">DNA-binding</keyword>
<keyword evidence="6" id="KW-1185">Reference proteome</keyword>